<organism evidence="1 2">
    <name type="scientific">Vicia faba</name>
    <name type="common">Broad bean</name>
    <name type="synonym">Faba vulgaris</name>
    <dbReference type="NCBI Taxonomy" id="3906"/>
    <lineage>
        <taxon>Eukaryota</taxon>
        <taxon>Viridiplantae</taxon>
        <taxon>Streptophyta</taxon>
        <taxon>Embryophyta</taxon>
        <taxon>Tracheophyta</taxon>
        <taxon>Spermatophyta</taxon>
        <taxon>Magnoliopsida</taxon>
        <taxon>eudicotyledons</taxon>
        <taxon>Gunneridae</taxon>
        <taxon>Pentapetalae</taxon>
        <taxon>rosids</taxon>
        <taxon>fabids</taxon>
        <taxon>Fabales</taxon>
        <taxon>Fabaceae</taxon>
        <taxon>Papilionoideae</taxon>
        <taxon>50 kb inversion clade</taxon>
        <taxon>NPAAA clade</taxon>
        <taxon>Hologalegina</taxon>
        <taxon>IRL clade</taxon>
        <taxon>Fabeae</taxon>
        <taxon>Vicia</taxon>
    </lineage>
</organism>
<accession>A0AAV0YV17</accession>
<dbReference type="AlphaFoldDB" id="A0AAV0YV17"/>
<dbReference type="Proteomes" id="UP001157006">
    <property type="component" value="Chromosome 1L"/>
</dbReference>
<name>A0AAV0YV17_VICFA</name>
<dbReference type="PANTHER" id="PTHR31635">
    <property type="entry name" value="REVERSE TRANSCRIPTASE DOMAIN-CONTAINING PROTEIN-RELATED"/>
    <property type="match status" value="1"/>
</dbReference>
<gene>
    <name evidence="1" type="ORF">VFH_I422680</name>
</gene>
<reference evidence="1 2" key="1">
    <citation type="submission" date="2023-01" db="EMBL/GenBank/DDBJ databases">
        <authorList>
            <person name="Kreplak J."/>
        </authorList>
    </citation>
    <scope>NUCLEOTIDE SEQUENCE [LARGE SCALE GENOMIC DNA]</scope>
</reference>
<evidence type="ECO:0000313" key="2">
    <source>
        <dbReference type="Proteomes" id="UP001157006"/>
    </source>
</evidence>
<proteinExistence type="predicted"/>
<evidence type="ECO:0008006" key="3">
    <source>
        <dbReference type="Google" id="ProtNLM"/>
    </source>
</evidence>
<sequence>MKMVSKAIANRIKSLLPEIIHIEQSTFVGGRLISNNVFVAMECFHWMKKKKGKKGVMALKLDMAKAYDRVEWSFVEGVLRVARRAPSISHLLFADDSLLFARANLLEAGKVMDVLATYQKSSGKMVNLDKSEASFS</sequence>
<dbReference type="PANTHER" id="PTHR31635:SF196">
    <property type="entry name" value="REVERSE TRANSCRIPTASE DOMAIN-CONTAINING PROTEIN-RELATED"/>
    <property type="match status" value="1"/>
</dbReference>
<protein>
    <recommendedName>
        <fullName evidence="3">Reverse transcriptase</fullName>
    </recommendedName>
</protein>
<evidence type="ECO:0000313" key="1">
    <source>
        <dbReference type="EMBL" id="CAI8590045.1"/>
    </source>
</evidence>
<keyword evidence="2" id="KW-1185">Reference proteome</keyword>
<dbReference type="EMBL" id="OX451736">
    <property type="protein sequence ID" value="CAI8590045.1"/>
    <property type="molecule type" value="Genomic_DNA"/>
</dbReference>